<dbReference type="InterPro" id="IPR038765">
    <property type="entry name" value="Papain-like_cys_pep_sf"/>
</dbReference>
<dbReference type="AlphaFoldDB" id="A0A0G4IDK3"/>
<reference evidence="1" key="1">
    <citation type="submission" date="2014-11" db="EMBL/GenBank/DDBJ databases">
        <authorList>
            <person name="Otto D Thomas"/>
            <person name="Naeem Raeece"/>
        </authorList>
    </citation>
    <scope>NUCLEOTIDE SEQUENCE</scope>
</reference>
<evidence type="ECO:0000313" key="1">
    <source>
        <dbReference type="EMBL" id="CEM55166.1"/>
    </source>
</evidence>
<accession>A0A0G4IDK3</accession>
<proteinExistence type="predicted"/>
<dbReference type="EMBL" id="CDMZ01005848">
    <property type="protein sequence ID" value="CEM55166.1"/>
    <property type="molecule type" value="Genomic_DNA"/>
</dbReference>
<protein>
    <recommendedName>
        <fullName evidence="2">Peptidase C19 ubiquitin carboxyl-terminal hydrolase domain-containing protein</fullName>
    </recommendedName>
</protein>
<gene>
    <name evidence="1" type="ORF">Cvel_13321</name>
</gene>
<name>A0A0G4IDK3_9ALVE</name>
<dbReference type="SUPFAM" id="SSF54001">
    <property type="entry name" value="Cysteine proteinases"/>
    <property type="match status" value="1"/>
</dbReference>
<sequence length="183" mass="20054">MTRPALKTPASGEGDVVSVSDSDDEVQILFVPTGEVWGGLNIPAGIVNRNNQCFLISVIAVSRPVLAEILQKFSNIDLNGLLNRLSPVFEKLQRDIEQKRGQQCATDAFARLMDALSVDAMQSGREYKEFVESLCGGRLRSTVFCKDPKGETVQQAGPLEDFDVLAVDIYFKKTGALTLEQCL</sequence>
<organism evidence="1">
    <name type="scientific">Chromera velia CCMP2878</name>
    <dbReference type="NCBI Taxonomy" id="1169474"/>
    <lineage>
        <taxon>Eukaryota</taxon>
        <taxon>Sar</taxon>
        <taxon>Alveolata</taxon>
        <taxon>Colpodellida</taxon>
        <taxon>Chromeraceae</taxon>
        <taxon>Chromera</taxon>
    </lineage>
</organism>
<dbReference type="VEuPathDB" id="CryptoDB:Cvel_13321"/>
<evidence type="ECO:0008006" key="2">
    <source>
        <dbReference type="Google" id="ProtNLM"/>
    </source>
</evidence>
<dbReference type="Gene3D" id="3.90.70.10">
    <property type="entry name" value="Cysteine proteinases"/>
    <property type="match status" value="1"/>
</dbReference>